<accession>A0A9X2ERG2</accession>
<organism evidence="2 3">
    <name type="scientific">Microbulbifer okhotskensis</name>
    <dbReference type="NCBI Taxonomy" id="2926617"/>
    <lineage>
        <taxon>Bacteria</taxon>
        <taxon>Pseudomonadati</taxon>
        <taxon>Pseudomonadota</taxon>
        <taxon>Gammaproteobacteria</taxon>
        <taxon>Cellvibrionales</taxon>
        <taxon>Microbulbiferaceae</taxon>
        <taxon>Microbulbifer</taxon>
    </lineage>
</organism>
<sequence>MRLTVSVFLSWLFVTVVYLTVLHLDGIQLSMSYVKGIAILWLLVGFPILYFLFKLKKINRAWFVGAGIMASIPMLALCIVARETEWIVATAIAGIGGGAVFALILPNQPRT</sequence>
<keyword evidence="1" id="KW-1133">Transmembrane helix</keyword>
<protein>
    <submittedName>
        <fullName evidence="2">Uncharacterized protein</fullName>
    </submittedName>
</protein>
<evidence type="ECO:0000256" key="1">
    <source>
        <dbReference type="SAM" id="Phobius"/>
    </source>
</evidence>
<proteinExistence type="predicted"/>
<comment type="caution">
    <text evidence="2">The sequence shown here is derived from an EMBL/GenBank/DDBJ whole genome shotgun (WGS) entry which is preliminary data.</text>
</comment>
<feature type="transmembrane region" description="Helical" evidence="1">
    <location>
        <begin position="35"/>
        <end position="53"/>
    </location>
</feature>
<evidence type="ECO:0000313" key="2">
    <source>
        <dbReference type="EMBL" id="MCO1337007.1"/>
    </source>
</evidence>
<dbReference type="AlphaFoldDB" id="A0A9X2ERG2"/>
<dbReference type="EMBL" id="JALBWM010000280">
    <property type="protein sequence ID" value="MCO1337007.1"/>
    <property type="molecule type" value="Genomic_DNA"/>
</dbReference>
<keyword evidence="1" id="KW-0812">Transmembrane</keyword>
<reference evidence="2" key="1">
    <citation type="journal article" date="2022" name="Arch. Microbiol.">
        <title>Microbulbifer okhotskensis sp. nov., isolated from a deep bottom sediment of the Okhotsk Sea.</title>
        <authorList>
            <person name="Romanenko L."/>
            <person name="Kurilenko V."/>
            <person name="Otstavnykh N."/>
            <person name="Velansky P."/>
            <person name="Isaeva M."/>
            <person name="Mikhailov V."/>
        </authorList>
    </citation>
    <scope>NUCLEOTIDE SEQUENCE</scope>
    <source>
        <strain evidence="2">OS29</strain>
    </source>
</reference>
<keyword evidence="3" id="KW-1185">Reference proteome</keyword>
<feature type="transmembrane region" description="Helical" evidence="1">
    <location>
        <begin position="86"/>
        <end position="105"/>
    </location>
</feature>
<dbReference type="Proteomes" id="UP001139028">
    <property type="component" value="Unassembled WGS sequence"/>
</dbReference>
<gene>
    <name evidence="2" type="ORF">MO867_22035</name>
</gene>
<name>A0A9X2ERG2_9GAMM</name>
<keyword evidence="1" id="KW-0472">Membrane</keyword>
<dbReference type="RefSeq" id="WP_252473171.1">
    <property type="nucleotide sequence ID" value="NZ_JALBWM010000280.1"/>
</dbReference>
<evidence type="ECO:0000313" key="3">
    <source>
        <dbReference type="Proteomes" id="UP001139028"/>
    </source>
</evidence>
<feature type="transmembrane region" description="Helical" evidence="1">
    <location>
        <begin position="60"/>
        <end position="80"/>
    </location>
</feature>